<dbReference type="OrthoDB" id="2677436at2"/>
<keyword evidence="2" id="KW-1185">Reference proteome</keyword>
<comment type="caution">
    <text evidence="1">The sequence shown here is derived from an EMBL/GenBank/DDBJ whole genome shotgun (WGS) entry which is preliminary data.</text>
</comment>
<dbReference type="Proteomes" id="UP000077134">
    <property type="component" value="Unassembled WGS sequence"/>
</dbReference>
<reference evidence="1 2" key="1">
    <citation type="submission" date="2016-02" db="EMBL/GenBank/DDBJ databases">
        <title>Paenibacillus sp. LPB0068, isolated from Crassostrea gigas.</title>
        <authorList>
            <person name="Shin S.-K."/>
            <person name="Yi H."/>
        </authorList>
    </citation>
    <scope>NUCLEOTIDE SEQUENCE [LARGE SCALE GENOMIC DNA]</scope>
    <source>
        <strain evidence="1 2">LPB0068</strain>
    </source>
</reference>
<accession>A0A167EDN3</accession>
<evidence type="ECO:0000313" key="1">
    <source>
        <dbReference type="EMBL" id="OAB75431.1"/>
    </source>
</evidence>
<dbReference type="STRING" id="1763538.LPB68_06700"/>
<name>A0A167EDN3_9BACL</name>
<dbReference type="AlphaFoldDB" id="A0A167EDN3"/>
<organism evidence="1 2">
    <name type="scientific">Paenibacillus crassostreae</name>
    <dbReference type="NCBI Taxonomy" id="1763538"/>
    <lineage>
        <taxon>Bacteria</taxon>
        <taxon>Bacillati</taxon>
        <taxon>Bacillota</taxon>
        <taxon>Bacilli</taxon>
        <taxon>Bacillales</taxon>
        <taxon>Paenibacillaceae</taxon>
        <taxon>Paenibacillus</taxon>
    </lineage>
</organism>
<dbReference type="EMBL" id="LSFN01000010">
    <property type="protein sequence ID" value="OAB75431.1"/>
    <property type="molecule type" value="Genomic_DNA"/>
</dbReference>
<evidence type="ECO:0000313" key="2">
    <source>
        <dbReference type="Proteomes" id="UP000077134"/>
    </source>
</evidence>
<dbReference type="KEGG" id="pcx:LPB68_06700"/>
<proteinExistence type="predicted"/>
<sequence length="304" mass="35374">MPSSKDNLVLFPKTLDYYQIQLTNMLESERYAEAMGLLRFLLQCQGQEERYIDEWGALLDWLETAFPQYISEEENEQSNLDIEVDINEEDLARMNVEGKVAEDAEYANKLLKIVMEEDLSEQTLLALGQLSHLKGNSIDESLVNWLQTTKIHPLLQYQVLETLHKRGMQGCVTLTRGTEEIEVDIEGIPIKDNEFPLNIQQIVDRVAQYTEIQDPTLYYFAQELWSQFIRVIYGTNVYLSMLTEDDLVMDIWAGTLHQVVSESLTGDRNEEETRSIYGITENYRFRFEQAYRVMKQFVTTGVAY</sequence>
<gene>
    <name evidence="1" type="ORF">PNBC_08695</name>
</gene>
<protein>
    <submittedName>
        <fullName evidence="1">Uncharacterized protein</fullName>
    </submittedName>
</protein>